<keyword evidence="2" id="KW-1185">Reference proteome</keyword>
<dbReference type="Proteomes" id="UP000815325">
    <property type="component" value="Unassembled WGS sequence"/>
</dbReference>
<sequence>MQDQSKPPGSPAVLAMLSRVINEGLSLEERLWAASVLKDASLESMFGKDSHEYAAWLESFFKPCCDVLRKVEPQLQPSVQHQLRNTMLELLNRLHQNDAFKPRAPELFELCLSVVRVDNHNNSLLAIKIMFDMLKAYKAQMEAQAEQFLELVTQ</sequence>
<name>A0ABQ7FWR1_DUNSA</name>
<proteinExistence type="predicted"/>
<evidence type="ECO:0000313" key="1">
    <source>
        <dbReference type="EMBL" id="KAF5826783.1"/>
    </source>
</evidence>
<organism evidence="1 2">
    <name type="scientific">Dunaliella salina</name>
    <name type="common">Green alga</name>
    <name type="synonym">Protococcus salinus</name>
    <dbReference type="NCBI Taxonomy" id="3046"/>
    <lineage>
        <taxon>Eukaryota</taxon>
        <taxon>Viridiplantae</taxon>
        <taxon>Chlorophyta</taxon>
        <taxon>core chlorophytes</taxon>
        <taxon>Chlorophyceae</taxon>
        <taxon>CS clade</taxon>
        <taxon>Chlamydomonadales</taxon>
        <taxon>Dunaliellaceae</taxon>
        <taxon>Dunaliella</taxon>
    </lineage>
</organism>
<protein>
    <submittedName>
        <fullName evidence="1">Uncharacterized protein</fullName>
    </submittedName>
</protein>
<reference evidence="1" key="1">
    <citation type="submission" date="2017-08" db="EMBL/GenBank/DDBJ databases">
        <authorList>
            <person name="Polle J.E."/>
            <person name="Barry K."/>
            <person name="Cushman J."/>
            <person name="Schmutz J."/>
            <person name="Tran D."/>
            <person name="Hathwaick L.T."/>
            <person name="Yim W.C."/>
            <person name="Jenkins J."/>
            <person name="Mckie-Krisberg Z.M."/>
            <person name="Prochnik S."/>
            <person name="Lindquist E."/>
            <person name="Dockter R.B."/>
            <person name="Adam C."/>
            <person name="Molina H."/>
            <person name="Bunkerborg J."/>
            <person name="Jin E."/>
            <person name="Buchheim M."/>
            <person name="Magnuson J."/>
        </authorList>
    </citation>
    <scope>NUCLEOTIDE SEQUENCE</scope>
    <source>
        <strain evidence="1">CCAP 19/18</strain>
    </source>
</reference>
<gene>
    <name evidence="1" type="ORF">DUNSADRAFT_2063</name>
</gene>
<comment type="caution">
    <text evidence="1">The sequence shown here is derived from an EMBL/GenBank/DDBJ whole genome shotgun (WGS) entry which is preliminary data.</text>
</comment>
<accession>A0ABQ7FWR1</accession>
<evidence type="ECO:0000313" key="2">
    <source>
        <dbReference type="Proteomes" id="UP000815325"/>
    </source>
</evidence>
<feature type="non-terminal residue" evidence="1">
    <location>
        <position position="154"/>
    </location>
</feature>
<dbReference type="EMBL" id="MU070717">
    <property type="protein sequence ID" value="KAF5826783.1"/>
    <property type="molecule type" value="Genomic_DNA"/>
</dbReference>